<reference evidence="7 8" key="1">
    <citation type="submission" date="2023-03" db="EMBL/GenBank/DDBJ databases">
        <title>High-quality genome of Scylla paramamosain provides insights in environmental adaptation.</title>
        <authorList>
            <person name="Zhang L."/>
        </authorList>
    </citation>
    <scope>NUCLEOTIDE SEQUENCE [LARGE SCALE GENOMIC DNA]</scope>
    <source>
        <strain evidence="7">LZ_2023a</strain>
        <tissue evidence="7">Muscle</tissue>
    </source>
</reference>
<keyword evidence="3" id="KW-0687">Ribonucleoprotein</keyword>
<evidence type="ECO:0000313" key="7">
    <source>
        <dbReference type="EMBL" id="KAK8382798.1"/>
    </source>
</evidence>
<keyword evidence="8" id="KW-1185">Reference proteome</keyword>
<evidence type="ECO:0000256" key="4">
    <source>
        <dbReference type="ARBA" id="ARBA00035215"/>
    </source>
</evidence>
<evidence type="ECO:0000256" key="2">
    <source>
        <dbReference type="ARBA" id="ARBA00022980"/>
    </source>
</evidence>
<protein>
    <recommendedName>
        <fullName evidence="4">Large ribosomal subunit protein eL14</fullName>
    </recommendedName>
    <alternativeName>
        <fullName evidence="5">60S ribosomal protein L14</fullName>
    </alternativeName>
</protein>
<comment type="caution">
    <text evidence="7">The sequence shown here is derived from an EMBL/GenBank/DDBJ whole genome shotgun (WGS) entry which is preliminary data.</text>
</comment>
<evidence type="ECO:0000256" key="5">
    <source>
        <dbReference type="ARBA" id="ARBA00035318"/>
    </source>
</evidence>
<dbReference type="Gene3D" id="2.30.30.30">
    <property type="match status" value="1"/>
</dbReference>
<dbReference type="PANTHER" id="PTHR11127">
    <property type="entry name" value="60S RIBOSOMAL PROTEIN L14"/>
    <property type="match status" value="1"/>
</dbReference>
<accession>A0AAW0T5G2</accession>
<sequence length="153" mass="18047">MPKETFRKLIQIGRVVYLNEGPYRGKLAVIVDIIDCNKALIDGPCSGVPRQAFKFSEMFLTKYLLKINRSQRSKILRGVWDEAQINEKFAASKWNQNLEKEVVRSNMTDFDRYKLGRARQSRNRLLNRVHNHIRKQHFKALRVAKMKKDKKSK</sequence>
<dbReference type="InterPro" id="IPR039660">
    <property type="entry name" value="Ribosomal_eL14"/>
</dbReference>
<feature type="domain" description="Large ribosomal subunit protein eL14" evidence="6">
    <location>
        <begin position="49"/>
        <end position="123"/>
    </location>
</feature>
<evidence type="ECO:0000256" key="1">
    <source>
        <dbReference type="ARBA" id="ARBA00006592"/>
    </source>
</evidence>
<dbReference type="SUPFAM" id="SSF50104">
    <property type="entry name" value="Translation proteins SH3-like domain"/>
    <property type="match status" value="1"/>
</dbReference>
<dbReference type="Pfam" id="PF01929">
    <property type="entry name" value="Ribosomal_L14e"/>
    <property type="match status" value="1"/>
</dbReference>
<dbReference type="PANTHER" id="PTHR11127:SF2">
    <property type="entry name" value="LARGE RIBOSOMAL SUBUNIT PROTEIN EL14"/>
    <property type="match status" value="1"/>
</dbReference>
<name>A0AAW0T5G2_SCYPA</name>
<dbReference type="InterPro" id="IPR014722">
    <property type="entry name" value="Rib_uL2_dom2"/>
</dbReference>
<evidence type="ECO:0000256" key="3">
    <source>
        <dbReference type="ARBA" id="ARBA00023274"/>
    </source>
</evidence>
<gene>
    <name evidence="7" type="ORF">O3P69_011383</name>
</gene>
<dbReference type="Proteomes" id="UP001487740">
    <property type="component" value="Unassembled WGS sequence"/>
</dbReference>
<dbReference type="InterPro" id="IPR008991">
    <property type="entry name" value="Translation_prot_SH3-like_sf"/>
</dbReference>
<dbReference type="GO" id="GO:0003723">
    <property type="term" value="F:RNA binding"/>
    <property type="evidence" value="ECO:0007669"/>
    <property type="project" value="InterPro"/>
</dbReference>
<dbReference type="GO" id="GO:0042273">
    <property type="term" value="P:ribosomal large subunit biogenesis"/>
    <property type="evidence" value="ECO:0007669"/>
    <property type="project" value="TreeGrafter"/>
</dbReference>
<organism evidence="7 8">
    <name type="scientific">Scylla paramamosain</name>
    <name type="common">Mud crab</name>
    <dbReference type="NCBI Taxonomy" id="85552"/>
    <lineage>
        <taxon>Eukaryota</taxon>
        <taxon>Metazoa</taxon>
        <taxon>Ecdysozoa</taxon>
        <taxon>Arthropoda</taxon>
        <taxon>Crustacea</taxon>
        <taxon>Multicrustacea</taxon>
        <taxon>Malacostraca</taxon>
        <taxon>Eumalacostraca</taxon>
        <taxon>Eucarida</taxon>
        <taxon>Decapoda</taxon>
        <taxon>Pleocyemata</taxon>
        <taxon>Brachyura</taxon>
        <taxon>Eubrachyura</taxon>
        <taxon>Portunoidea</taxon>
        <taxon>Portunidae</taxon>
        <taxon>Portuninae</taxon>
        <taxon>Scylla</taxon>
    </lineage>
</organism>
<keyword evidence="2" id="KW-0689">Ribosomal protein</keyword>
<evidence type="ECO:0000313" key="8">
    <source>
        <dbReference type="Proteomes" id="UP001487740"/>
    </source>
</evidence>
<dbReference type="EMBL" id="JARAKH010000038">
    <property type="protein sequence ID" value="KAK8382798.1"/>
    <property type="molecule type" value="Genomic_DNA"/>
</dbReference>
<comment type="similarity">
    <text evidence="1">Belongs to the eukaryotic ribosomal protein eL14 family.</text>
</comment>
<dbReference type="GO" id="GO:0006412">
    <property type="term" value="P:translation"/>
    <property type="evidence" value="ECO:0007669"/>
    <property type="project" value="InterPro"/>
</dbReference>
<proteinExistence type="inferred from homology"/>
<dbReference type="InterPro" id="IPR002784">
    <property type="entry name" value="Ribosomal_eL14_dom"/>
</dbReference>
<dbReference type="GO" id="GO:0022625">
    <property type="term" value="C:cytosolic large ribosomal subunit"/>
    <property type="evidence" value="ECO:0007669"/>
    <property type="project" value="TreeGrafter"/>
</dbReference>
<dbReference type="GO" id="GO:0003735">
    <property type="term" value="F:structural constituent of ribosome"/>
    <property type="evidence" value="ECO:0007669"/>
    <property type="project" value="InterPro"/>
</dbReference>
<dbReference type="CDD" id="cd23702">
    <property type="entry name" value="eL14"/>
    <property type="match status" value="1"/>
</dbReference>
<evidence type="ECO:0000259" key="6">
    <source>
        <dbReference type="Pfam" id="PF01929"/>
    </source>
</evidence>
<dbReference type="AlphaFoldDB" id="A0AAW0T5G2"/>